<feature type="region of interest" description="Disordered" evidence="1">
    <location>
        <begin position="137"/>
        <end position="183"/>
    </location>
</feature>
<dbReference type="EMBL" id="CM029040">
    <property type="protein sequence ID" value="KAG2639042.1"/>
    <property type="molecule type" value="Genomic_DNA"/>
</dbReference>
<gene>
    <name evidence="2" type="ORF">PVAP13_2NG637542</name>
</gene>
<reference evidence="2" key="1">
    <citation type="submission" date="2020-05" db="EMBL/GenBank/DDBJ databases">
        <title>WGS assembly of Panicum virgatum.</title>
        <authorList>
            <person name="Lovell J.T."/>
            <person name="Jenkins J."/>
            <person name="Shu S."/>
            <person name="Juenger T.E."/>
            <person name="Schmutz J."/>
        </authorList>
    </citation>
    <scope>NUCLEOTIDE SEQUENCE</scope>
    <source>
        <strain evidence="2">AP13</strain>
    </source>
</reference>
<keyword evidence="3" id="KW-1185">Reference proteome</keyword>
<sequence length="183" mass="18874">MGTCPLATCWRTIHLSLAGGGCPCKTSAGRRWIAISGKDSAACCSVAALVWKPLLCSGASATAMAEAGSFLYGKPPSGCGSCIAAAAVNQNQRNDRLAQNVITTQIGGRTIISNGCCHKVREQTRLVTVQQYRSPPSLILQPPTRGRRCLDSNNSATASVMHPPGGTTASSLSDTVGPDPMAA</sequence>
<evidence type="ECO:0000256" key="1">
    <source>
        <dbReference type="SAM" id="MobiDB-lite"/>
    </source>
</evidence>
<proteinExistence type="predicted"/>
<comment type="caution">
    <text evidence="2">The sequence shown here is derived from an EMBL/GenBank/DDBJ whole genome shotgun (WGS) entry which is preliminary data.</text>
</comment>
<name>A0A8T0VSB2_PANVG</name>
<dbReference type="AlphaFoldDB" id="A0A8T0VSB2"/>
<evidence type="ECO:0000313" key="2">
    <source>
        <dbReference type="EMBL" id="KAG2639042.1"/>
    </source>
</evidence>
<dbReference type="Proteomes" id="UP000823388">
    <property type="component" value="Chromosome 2N"/>
</dbReference>
<protein>
    <submittedName>
        <fullName evidence="2">Uncharacterized protein</fullName>
    </submittedName>
</protein>
<accession>A0A8T0VSB2</accession>
<evidence type="ECO:0000313" key="3">
    <source>
        <dbReference type="Proteomes" id="UP000823388"/>
    </source>
</evidence>
<organism evidence="2 3">
    <name type="scientific">Panicum virgatum</name>
    <name type="common">Blackwell switchgrass</name>
    <dbReference type="NCBI Taxonomy" id="38727"/>
    <lineage>
        <taxon>Eukaryota</taxon>
        <taxon>Viridiplantae</taxon>
        <taxon>Streptophyta</taxon>
        <taxon>Embryophyta</taxon>
        <taxon>Tracheophyta</taxon>
        <taxon>Spermatophyta</taxon>
        <taxon>Magnoliopsida</taxon>
        <taxon>Liliopsida</taxon>
        <taxon>Poales</taxon>
        <taxon>Poaceae</taxon>
        <taxon>PACMAD clade</taxon>
        <taxon>Panicoideae</taxon>
        <taxon>Panicodae</taxon>
        <taxon>Paniceae</taxon>
        <taxon>Panicinae</taxon>
        <taxon>Panicum</taxon>
        <taxon>Panicum sect. Hiantes</taxon>
    </lineage>
</organism>